<dbReference type="InterPro" id="IPR036638">
    <property type="entry name" value="HLH_DNA-bd_sf"/>
</dbReference>
<dbReference type="PROSITE" id="PS50888">
    <property type="entry name" value="BHLH"/>
    <property type="match status" value="1"/>
</dbReference>
<dbReference type="InterPro" id="IPR051358">
    <property type="entry name" value="TF_AMS/ICE1/BHLH6-like"/>
</dbReference>
<dbReference type="EMBL" id="BDDD01000679">
    <property type="protein sequence ID" value="GAV68992.1"/>
    <property type="molecule type" value="Genomic_DNA"/>
</dbReference>
<feature type="compositionally biased region" description="Basic and acidic residues" evidence="6">
    <location>
        <begin position="280"/>
        <end position="299"/>
    </location>
</feature>
<dbReference type="SMART" id="SM00353">
    <property type="entry name" value="HLH"/>
    <property type="match status" value="1"/>
</dbReference>
<evidence type="ECO:0000256" key="2">
    <source>
        <dbReference type="ARBA" id="ARBA00023015"/>
    </source>
</evidence>
<dbReference type="InterPro" id="IPR054502">
    <property type="entry name" value="bHLH-TF_ACT-like_plant"/>
</dbReference>
<dbReference type="Proteomes" id="UP000187406">
    <property type="component" value="Unassembled WGS sequence"/>
</dbReference>
<dbReference type="InterPro" id="IPR025610">
    <property type="entry name" value="MYC/MYB_N"/>
</dbReference>
<evidence type="ECO:0000313" key="8">
    <source>
        <dbReference type="EMBL" id="GAV68992.1"/>
    </source>
</evidence>
<dbReference type="PANTHER" id="PTHR31945:SF11">
    <property type="entry name" value="TRANSCRIPTION FACTOR ABORTED MICROSPORES"/>
    <property type="match status" value="1"/>
</dbReference>
<reference evidence="9" key="1">
    <citation type="submission" date="2016-04" db="EMBL/GenBank/DDBJ databases">
        <title>Cephalotus genome sequencing.</title>
        <authorList>
            <person name="Fukushima K."/>
            <person name="Hasebe M."/>
            <person name="Fang X."/>
        </authorList>
    </citation>
    <scope>NUCLEOTIDE SEQUENCE [LARGE SCALE GENOMIC DNA]</scope>
    <source>
        <strain evidence="9">cv. St1</strain>
    </source>
</reference>
<evidence type="ECO:0000259" key="7">
    <source>
        <dbReference type="PROSITE" id="PS50888"/>
    </source>
</evidence>
<proteinExistence type="predicted"/>
<dbReference type="SUPFAM" id="SSF47459">
    <property type="entry name" value="HLH, helix-loop-helix DNA-binding domain"/>
    <property type="match status" value="1"/>
</dbReference>
<dbReference type="Pfam" id="PF22754">
    <property type="entry name" value="bHLH-TF_ACT-like_plant"/>
    <property type="match status" value="1"/>
</dbReference>
<comment type="caution">
    <text evidence="8">The sequence shown here is derived from an EMBL/GenBank/DDBJ whole genome shotgun (WGS) entry which is preliminary data.</text>
</comment>
<dbReference type="CDD" id="cd11443">
    <property type="entry name" value="bHLH_AtAMS_like"/>
    <property type="match status" value="1"/>
</dbReference>
<dbReference type="AlphaFoldDB" id="A0A1Q3BME0"/>
<dbReference type="GO" id="GO:0043565">
    <property type="term" value="F:sequence-specific DNA binding"/>
    <property type="evidence" value="ECO:0007669"/>
    <property type="project" value="TreeGrafter"/>
</dbReference>
<keyword evidence="3" id="KW-0804">Transcription</keyword>
<evidence type="ECO:0000256" key="6">
    <source>
        <dbReference type="SAM" id="MobiDB-lite"/>
    </source>
</evidence>
<keyword evidence="5" id="KW-0175">Coiled coil</keyword>
<dbReference type="InParanoid" id="A0A1Q3BME0"/>
<evidence type="ECO:0000256" key="3">
    <source>
        <dbReference type="ARBA" id="ARBA00023163"/>
    </source>
</evidence>
<dbReference type="STRING" id="3775.A0A1Q3BME0"/>
<dbReference type="OrthoDB" id="1890947at2759"/>
<keyword evidence="9" id="KW-1185">Reference proteome</keyword>
<gene>
    <name evidence="8" type="ORF">CFOL_v3_12494</name>
</gene>
<feature type="region of interest" description="Disordered" evidence="6">
    <location>
        <begin position="280"/>
        <end position="321"/>
    </location>
</feature>
<dbReference type="InterPro" id="IPR011598">
    <property type="entry name" value="bHLH_dom"/>
</dbReference>
<dbReference type="GO" id="GO:0003700">
    <property type="term" value="F:DNA-binding transcription factor activity"/>
    <property type="evidence" value="ECO:0007669"/>
    <property type="project" value="TreeGrafter"/>
</dbReference>
<dbReference type="Gene3D" id="4.10.280.10">
    <property type="entry name" value="Helix-loop-helix DNA-binding domain"/>
    <property type="match status" value="1"/>
</dbReference>
<comment type="subcellular location">
    <subcellularLocation>
        <location evidence="1">Nucleus</location>
    </subcellularLocation>
</comment>
<dbReference type="FunCoup" id="A0A1Q3BME0">
    <property type="interactions" value="78"/>
</dbReference>
<keyword evidence="4" id="KW-0539">Nucleus</keyword>
<dbReference type="PANTHER" id="PTHR31945">
    <property type="entry name" value="TRANSCRIPTION FACTOR SCREAM2-RELATED"/>
    <property type="match status" value="1"/>
</dbReference>
<feature type="region of interest" description="Disordered" evidence="6">
    <location>
        <begin position="182"/>
        <end position="202"/>
    </location>
</feature>
<evidence type="ECO:0000256" key="5">
    <source>
        <dbReference type="SAM" id="Coils"/>
    </source>
</evidence>
<evidence type="ECO:0000256" key="4">
    <source>
        <dbReference type="ARBA" id="ARBA00023242"/>
    </source>
</evidence>
<keyword evidence="2" id="KW-0805">Transcription regulation</keyword>
<evidence type="ECO:0000256" key="1">
    <source>
        <dbReference type="ARBA" id="ARBA00004123"/>
    </source>
</evidence>
<sequence length="578" mass="65522">MNIVQNLMERLRPLVGLKGWDYCILWKLSEDQRFLEWMDCCCAGVEDTPNGGEEFQFPLSPILQCRDVMFQHPRTKSCELLAQVPSSVALDSGIHAQTLITNQPRWLNFSCISDSTVMEDAVGTRVLIPVAGGLIELFVSEDPHVIDFVIAQCTTSMEQEAMISSSNMDTSYAMNELQPKPFLGEENDQQENGNSHFQAPISPATALETIPYDISIDRIRLCNSPVNFLQQCSYTPEHKIKSDIFFEGSHPFKSSKDNGTQEMDALQKSMHMQFMEPLANKEQDSIKQENGRSESRSDCSDQIDDEDDARDRRRNRTGPQCKNLVAERKRRKKLNDRLYTLRSLVPKISKLDRASILGDAIEFVMELQKQAKELQDELENHSDDDGTKNMGINGNRNNLQSEALNQNGISIDPKSEYGKISNGFHVASSGNESISKQNQEPEITIEKGQQMEVQVEVAQIDGNEFFVNVFCEHKTGGFVKLMEALNSLGLEVTHANMTSFRGLVSNVLKVRKKDSEIVQADHVRESLLELTRDQPRGWPEIGIASESIDGDMDYHYHQHHLNNQHINAHHNHIHHFHN</sequence>
<accession>A0A1Q3BME0</accession>
<evidence type="ECO:0000313" key="9">
    <source>
        <dbReference type="Proteomes" id="UP000187406"/>
    </source>
</evidence>
<feature type="domain" description="BHLH" evidence="7">
    <location>
        <begin position="318"/>
        <end position="367"/>
    </location>
</feature>
<name>A0A1Q3BME0_CEPFO</name>
<feature type="coiled-coil region" evidence="5">
    <location>
        <begin position="357"/>
        <end position="384"/>
    </location>
</feature>
<protein>
    <submittedName>
        <fullName evidence="8">HLH domain-containing protein/bHLH-MYC_N domain-containing protein</fullName>
    </submittedName>
</protein>
<organism evidence="8 9">
    <name type="scientific">Cephalotus follicularis</name>
    <name type="common">Albany pitcher plant</name>
    <dbReference type="NCBI Taxonomy" id="3775"/>
    <lineage>
        <taxon>Eukaryota</taxon>
        <taxon>Viridiplantae</taxon>
        <taxon>Streptophyta</taxon>
        <taxon>Embryophyta</taxon>
        <taxon>Tracheophyta</taxon>
        <taxon>Spermatophyta</taxon>
        <taxon>Magnoliopsida</taxon>
        <taxon>eudicotyledons</taxon>
        <taxon>Gunneridae</taxon>
        <taxon>Pentapetalae</taxon>
        <taxon>rosids</taxon>
        <taxon>fabids</taxon>
        <taxon>Oxalidales</taxon>
        <taxon>Cephalotaceae</taxon>
        <taxon>Cephalotus</taxon>
    </lineage>
</organism>
<dbReference type="GO" id="GO:0046983">
    <property type="term" value="F:protein dimerization activity"/>
    <property type="evidence" value="ECO:0007669"/>
    <property type="project" value="InterPro"/>
</dbReference>
<dbReference type="GO" id="GO:0005634">
    <property type="term" value="C:nucleus"/>
    <property type="evidence" value="ECO:0007669"/>
    <property type="project" value="UniProtKB-SubCell"/>
</dbReference>
<dbReference type="Pfam" id="PF00010">
    <property type="entry name" value="HLH"/>
    <property type="match status" value="1"/>
</dbReference>
<dbReference type="Pfam" id="PF14215">
    <property type="entry name" value="bHLH-MYC_N"/>
    <property type="match status" value="1"/>
</dbReference>